<keyword evidence="2" id="KW-1185">Reference proteome</keyword>
<protein>
    <submittedName>
        <fullName evidence="1">Phenol hydroxylase subunit</fullName>
    </submittedName>
</protein>
<sequence>MDTKPATPGTPDAQWDVTRKYVREVQQHDNGMVEFEFAVGEPGLFVEMVMPRPEFEDFCAMHGVQPTRGRLPEQAAGSAEHEWDWSLHDARQQHFLHAP</sequence>
<evidence type="ECO:0000313" key="1">
    <source>
        <dbReference type="EMBL" id="MFC4623223.1"/>
    </source>
</evidence>
<dbReference type="Proteomes" id="UP001595967">
    <property type="component" value="Unassembled WGS sequence"/>
</dbReference>
<accession>A0ABV9H1F6</accession>
<dbReference type="InterPro" id="IPR010353">
    <property type="entry name" value="DmpK"/>
</dbReference>
<dbReference type="RefSeq" id="WP_377727351.1">
    <property type="nucleotide sequence ID" value="NZ_JBHSEW010000013.1"/>
</dbReference>
<name>A0ABV9H1F6_9BURK</name>
<gene>
    <name evidence="1" type="ORF">ACFO3A_13510</name>
</gene>
<comment type="caution">
    <text evidence="1">The sequence shown here is derived from an EMBL/GenBank/DDBJ whole genome shotgun (WGS) entry which is preliminary data.</text>
</comment>
<evidence type="ECO:0000313" key="2">
    <source>
        <dbReference type="Proteomes" id="UP001595967"/>
    </source>
</evidence>
<reference evidence="2" key="1">
    <citation type="journal article" date="2019" name="Int. J. Syst. Evol. Microbiol.">
        <title>The Global Catalogue of Microorganisms (GCM) 10K type strain sequencing project: providing services to taxonomists for standard genome sequencing and annotation.</title>
        <authorList>
            <consortium name="The Broad Institute Genomics Platform"/>
            <consortium name="The Broad Institute Genome Sequencing Center for Infectious Disease"/>
            <person name="Wu L."/>
            <person name="Ma J."/>
        </authorList>
    </citation>
    <scope>NUCLEOTIDE SEQUENCE [LARGE SCALE GENOMIC DNA]</scope>
    <source>
        <strain evidence="2">JCM 11650</strain>
    </source>
</reference>
<dbReference type="Pfam" id="PF06099">
    <property type="entry name" value="Phenol_hyd_sub"/>
    <property type="match status" value="1"/>
</dbReference>
<proteinExistence type="predicted"/>
<dbReference type="EMBL" id="JBHSEW010000013">
    <property type="protein sequence ID" value="MFC4623223.1"/>
    <property type="molecule type" value="Genomic_DNA"/>
</dbReference>
<organism evidence="1 2">
    <name type="scientific">Comamonas nitrativorans</name>
    <dbReference type="NCBI Taxonomy" id="108437"/>
    <lineage>
        <taxon>Bacteria</taxon>
        <taxon>Pseudomonadati</taxon>
        <taxon>Pseudomonadota</taxon>
        <taxon>Betaproteobacteria</taxon>
        <taxon>Burkholderiales</taxon>
        <taxon>Comamonadaceae</taxon>
        <taxon>Comamonas</taxon>
    </lineage>
</organism>